<evidence type="ECO:0000256" key="4">
    <source>
        <dbReference type="ARBA" id="ARBA00023002"/>
    </source>
</evidence>
<dbReference type="SMART" id="SM00984">
    <property type="entry name" value="UDPG_MGDP_dh_C"/>
    <property type="match status" value="1"/>
</dbReference>
<evidence type="ECO:0000256" key="5">
    <source>
        <dbReference type="ARBA" id="ARBA00023027"/>
    </source>
</evidence>
<dbReference type="Pfam" id="PF03721">
    <property type="entry name" value="UDPG_MGDP_dh_N"/>
    <property type="match status" value="1"/>
</dbReference>
<dbReference type="SUPFAM" id="SSF51735">
    <property type="entry name" value="NAD(P)-binding Rossmann-fold domains"/>
    <property type="match status" value="1"/>
</dbReference>
<protein>
    <recommendedName>
        <fullName evidence="3">UDP-glucose 6-dehydrogenase</fullName>
        <ecNumber evidence="3">1.1.1.22</ecNumber>
    </recommendedName>
</protein>
<dbReference type="PANTHER" id="PTHR43750:SF3">
    <property type="entry name" value="UDP-GLUCOSE 6-DEHYDROGENASE TUAD"/>
    <property type="match status" value="1"/>
</dbReference>
<dbReference type="AlphaFoldDB" id="A0A0F9XBU4"/>
<reference evidence="8" key="1">
    <citation type="journal article" date="2015" name="Nature">
        <title>Complex archaea that bridge the gap between prokaryotes and eukaryotes.</title>
        <authorList>
            <person name="Spang A."/>
            <person name="Saw J.H."/>
            <person name="Jorgensen S.L."/>
            <person name="Zaremba-Niedzwiedzka K."/>
            <person name="Martijn J."/>
            <person name="Lind A.E."/>
            <person name="van Eijk R."/>
            <person name="Schleper C."/>
            <person name="Guy L."/>
            <person name="Ettema T.J."/>
        </authorList>
    </citation>
    <scope>NUCLEOTIDE SEQUENCE</scope>
</reference>
<dbReference type="UniPathway" id="UPA00038">
    <property type="reaction ID" value="UER00491"/>
</dbReference>
<dbReference type="SUPFAM" id="SSF48179">
    <property type="entry name" value="6-phosphogluconate dehydrogenase C-terminal domain-like"/>
    <property type="match status" value="1"/>
</dbReference>
<dbReference type="InterPro" id="IPR036291">
    <property type="entry name" value="NAD(P)-bd_dom_sf"/>
</dbReference>
<dbReference type="PIRSF" id="PIRSF500134">
    <property type="entry name" value="UDPglc_DH_bac"/>
    <property type="match status" value="1"/>
</dbReference>
<dbReference type="GO" id="GO:0051287">
    <property type="term" value="F:NAD binding"/>
    <property type="evidence" value="ECO:0007669"/>
    <property type="project" value="InterPro"/>
</dbReference>
<dbReference type="EMBL" id="LAZR01000122">
    <property type="protein sequence ID" value="KKN89188.1"/>
    <property type="molecule type" value="Genomic_DNA"/>
</dbReference>
<comment type="catalytic activity">
    <reaction evidence="6">
        <text>UDP-alpha-D-glucose + 2 NAD(+) + H2O = UDP-alpha-D-glucuronate + 2 NADH + 3 H(+)</text>
        <dbReference type="Rhea" id="RHEA:23596"/>
        <dbReference type="ChEBI" id="CHEBI:15377"/>
        <dbReference type="ChEBI" id="CHEBI:15378"/>
        <dbReference type="ChEBI" id="CHEBI:57540"/>
        <dbReference type="ChEBI" id="CHEBI:57945"/>
        <dbReference type="ChEBI" id="CHEBI:58052"/>
        <dbReference type="ChEBI" id="CHEBI:58885"/>
        <dbReference type="EC" id="1.1.1.22"/>
    </reaction>
</comment>
<name>A0A0F9XBU4_9ZZZZ</name>
<feature type="domain" description="UDP-glucose/GDP-mannose dehydrogenase C-terminal" evidence="7">
    <location>
        <begin position="322"/>
        <end position="426"/>
    </location>
</feature>
<dbReference type="InterPro" id="IPR001732">
    <property type="entry name" value="UDP-Glc/GDP-Man_DH_N"/>
</dbReference>
<dbReference type="InterPro" id="IPR028357">
    <property type="entry name" value="UDPglc_DH_bac"/>
</dbReference>
<dbReference type="EC" id="1.1.1.22" evidence="3"/>
<dbReference type="GO" id="GO:0003979">
    <property type="term" value="F:UDP-glucose 6-dehydrogenase activity"/>
    <property type="evidence" value="ECO:0007669"/>
    <property type="project" value="UniProtKB-EC"/>
</dbReference>
<dbReference type="SUPFAM" id="SSF52413">
    <property type="entry name" value="UDP-glucose/GDP-mannose dehydrogenase C-terminal domain"/>
    <property type="match status" value="1"/>
</dbReference>
<dbReference type="InterPro" id="IPR014026">
    <property type="entry name" value="UDP-Glc/GDP-Man_DH_dimer"/>
</dbReference>
<keyword evidence="5" id="KW-0520">NAD</keyword>
<dbReference type="Gene3D" id="1.20.5.100">
    <property type="entry name" value="Cytochrome c1, transmembrane anchor, C-terminal"/>
    <property type="match status" value="1"/>
</dbReference>
<evidence type="ECO:0000259" key="7">
    <source>
        <dbReference type="SMART" id="SM00984"/>
    </source>
</evidence>
<evidence type="ECO:0000256" key="6">
    <source>
        <dbReference type="ARBA" id="ARBA00047473"/>
    </source>
</evidence>
<comment type="caution">
    <text evidence="8">The sequence shown here is derived from an EMBL/GenBank/DDBJ whole genome shotgun (WGS) entry which is preliminary data.</text>
</comment>
<dbReference type="InterPro" id="IPR014027">
    <property type="entry name" value="UDP-Glc/GDP-Man_DH_C"/>
</dbReference>
<dbReference type="Gene3D" id="3.40.50.720">
    <property type="entry name" value="NAD(P)-binding Rossmann-like Domain"/>
    <property type="match status" value="2"/>
</dbReference>
<dbReference type="Pfam" id="PF00984">
    <property type="entry name" value="UDPG_MGDP_dh"/>
    <property type="match status" value="1"/>
</dbReference>
<comment type="similarity">
    <text evidence="2">Belongs to the UDP-glucose/GDP-mannose dehydrogenase family.</text>
</comment>
<dbReference type="PANTHER" id="PTHR43750">
    <property type="entry name" value="UDP-GLUCOSE 6-DEHYDROGENASE TUAD"/>
    <property type="match status" value="1"/>
</dbReference>
<evidence type="ECO:0000313" key="8">
    <source>
        <dbReference type="EMBL" id="KKN89188.1"/>
    </source>
</evidence>
<dbReference type="InterPro" id="IPR008927">
    <property type="entry name" value="6-PGluconate_DH-like_C_sf"/>
</dbReference>
<dbReference type="NCBIfam" id="TIGR03026">
    <property type="entry name" value="NDP-sugDHase"/>
    <property type="match status" value="1"/>
</dbReference>
<organism evidence="8">
    <name type="scientific">marine sediment metagenome</name>
    <dbReference type="NCBI Taxonomy" id="412755"/>
    <lineage>
        <taxon>unclassified sequences</taxon>
        <taxon>metagenomes</taxon>
        <taxon>ecological metagenomes</taxon>
    </lineage>
</organism>
<comment type="pathway">
    <text evidence="1">Nucleotide-sugar biosynthesis; UDP-alpha-D-glucuronate biosynthesis; UDP-alpha-D-glucuronate from UDP-alpha-D-glucose: step 1/1.</text>
</comment>
<dbReference type="PIRSF" id="PIRSF000124">
    <property type="entry name" value="UDPglc_GDPman_dh"/>
    <property type="match status" value="1"/>
</dbReference>
<evidence type="ECO:0000256" key="1">
    <source>
        <dbReference type="ARBA" id="ARBA00004701"/>
    </source>
</evidence>
<keyword evidence="4" id="KW-0560">Oxidoreductase</keyword>
<dbReference type="GO" id="GO:0000271">
    <property type="term" value="P:polysaccharide biosynthetic process"/>
    <property type="evidence" value="ECO:0007669"/>
    <property type="project" value="InterPro"/>
</dbReference>
<gene>
    <name evidence="8" type="ORF">LCGC14_0241860</name>
</gene>
<evidence type="ECO:0000256" key="2">
    <source>
        <dbReference type="ARBA" id="ARBA00006601"/>
    </source>
</evidence>
<accession>A0A0F9XBU4</accession>
<proteinExistence type="inferred from homology"/>
<sequence length="448" mass="48588">MMITVIGSGYVGLVAGACFADLGNDVICVDTDPAKIAMLRRGQVPIFEPGLEPLLQRGRQSGRLEFTTDYDLAVGRSNIFLIAVGTPPDEDGSADLRHVLSAAAAIGDRLTQKSVIVNKSTVPVETAAKVEAVIADRLQSRGVDVAFSVVSNPEFLKEGAAIADFTRPDRIIIGSSDDWATEVMRNLYAPLNRRQDKIIVMDPRSAELTKYAANAMLATRISFMNELAHLAEAVGADIEAVRRGIGSDPRIGLRFLYPGCGYGGSCFPKDARALISMGAEREVPLRVMRAVEEANERQKHALFEKLAAFYGGETNLQGKTIALWGLSFKPDTDDMREAPSRVLVADLLSHGAQVRAYDPAAMTQTRQIFADASRLTLCPSAADALEGSDALAIVTEWREFRSPDFGEIASLLKDKVIFDGRNMYERSVTDAAGLAYFDIGRNPVSPQE</sequence>
<evidence type="ECO:0000256" key="3">
    <source>
        <dbReference type="ARBA" id="ARBA00012954"/>
    </source>
</evidence>
<dbReference type="GO" id="GO:0006065">
    <property type="term" value="P:UDP-glucuronate biosynthetic process"/>
    <property type="evidence" value="ECO:0007669"/>
    <property type="project" value="UniProtKB-UniPathway"/>
</dbReference>
<dbReference type="InterPro" id="IPR017476">
    <property type="entry name" value="UDP-Glc/GDP-Man"/>
</dbReference>
<dbReference type="InterPro" id="IPR036220">
    <property type="entry name" value="UDP-Glc/GDP-Man_DH_C_sf"/>
</dbReference>
<dbReference type="Pfam" id="PF03720">
    <property type="entry name" value="UDPG_MGDP_dh_C"/>
    <property type="match status" value="1"/>
</dbReference>
<dbReference type="FunFam" id="1.20.5.100:FF:000001">
    <property type="entry name" value="UDP-glucose 6-dehydrogenase"/>
    <property type="match status" value="1"/>
</dbReference>